<name>A0ABS9ZYP4_9SPHI</name>
<accession>A0ABS9ZYP4</accession>
<feature type="domain" description="Response regulatory" evidence="7">
    <location>
        <begin position="3"/>
        <end position="120"/>
    </location>
</feature>
<dbReference type="InterPro" id="IPR016032">
    <property type="entry name" value="Sig_transdc_resp-reg_C-effctor"/>
</dbReference>
<feature type="modified residue" description="4-aspartylphosphate" evidence="5">
    <location>
        <position position="55"/>
    </location>
</feature>
<dbReference type="PROSITE" id="PS50110">
    <property type="entry name" value="RESPONSE_REGULATORY"/>
    <property type="match status" value="1"/>
</dbReference>
<dbReference type="SUPFAM" id="SSF46894">
    <property type="entry name" value="C-terminal effector domain of the bipartite response regulators"/>
    <property type="match status" value="1"/>
</dbReference>
<dbReference type="CDD" id="cd06170">
    <property type="entry name" value="LuxR_C_like"/>
    <property type="match status" value="1"/>
</dbReference>
<gene>
    <name evidence="8" type="ORF">MMF97_11870</name>
</gene>
<sequence length="221" mass="24842">MIKIILAEDHPIVCNGIKLLLESQEHFCVIGEANNGKETIELLENKLIPDVLITDIGMKEMDGKELTEYINIHYPNIKIIVLSMVGSTQLVSTCFEKGANGYLLKKVDYEELLFAVKHVAKGGKYLCDELSMEFIESVQQNSSAFSNYDNNTHLTEDICLSDRELEVLELISDGLTNTEIADKLFLSKRTVEGHRQNLINKTNVRNSAALIKYAFKNGLIC</sequence>
<evidence type="ECO:0000256" key="5">
    <source>
        <dbReference type="PROSITE-ProRule" id="PRU00169"/>
    </source>
</evidence>
<dbReference type="Pfam" id="PF00072">
    <property type="entry name" value="Response_reg"/>
    <property type="match status" value="1"/>
</dbReference>
<evidence type="ECO:0000259" key="6">
    <source>
        <dbReference type="PROSITE" id="PS50043"/>
    </source>
</evidence>
<evidence type="ECO:0000313" key="9">
    <source>
        <dbReference type="Proteomes" id="UP001165460"/>
    </source>
</evidence>
<dbReference type="SMART" id="SM00448">
    <property type="entry name" value="REC"/>
    <property type="match status" value="1"/>
</dbReference>
<evidence type="ECO:0000259" key="7">
    <source>
        <dbReference type="PROSITE" id="PS50110"/>
    </source>
</evidence>
<organism evidence="8 9">
    <name type="scientific">Pedobacter montanisoli</name>
    <dbReference type="NCBI Taxonomy" id="2923277"/>
    <lineage>
        <taxon>Bacteria</taxon>
        <taxon>Pseudomonadati</taxon>
        <taxon>Bacteroidota</taxon>
        <taxon>Sphingobacteriia</taxon>
        <taxon>Sphingobacteriales</taxon>
        <taxon>Sphingobacteriaceae</taxon>
        <taxon>Pedobacter</taxon>
    </lineage>
</organism>
<dbReference type="Pfam" id="PF00196">
    <property type="entry name" value="GerE"/>
    <property type="match status" value="1"/>
</dbReference>
<keyword evidence="3" id="KW-0238">DNA-binding</keyword>
<dbReference type="PROSITE" id="PS50043">
    <property type="entry name" value="HTH_LUXR_2"/>
    <property type="match status" value="1"/>
</dbReference>
<dbReference type="InterPro" id="IPR058245">
    <property type="entry name" value="NreC/VraR/RcsB-like_REC"/>
</dbReference>
<evidence type="ECO:0000256" key="3">
    <source>
        <dbReference type="ARBA" id="ARBA00023125"/>
    </source>
</evidence>
<dbReference type="PANTHER" id="PTHR43214:SF41">
    <property type="entry name" value="NITRATE_NITRITE RESPONSE REGULATOR PROTEIN NARP"/>
    <property type="match status" value="1"/>
</dbReference>
<dbReference type="PANTHER" id="PTHR43214">
    <property type="entry name" value="TWO-COMPONENT RESPONSE REGULATOR"/>
    <property type="match status" value="1"/>
</dbReference>
<keyword evidence="1 5" id="KW-0597">Phosphoprotein</keyword>
<dbReference type="SMART" id="SM00421">
    <property type="entry name" value="HTH_LUXR"/>
    <property type="match status" value="1"/>
</dbReference>
<evidence type="ECO:0000256" key="1">
    <source>
        <dbReference type="ARBA" id="ARBA00022553"/>
    </source>
</evidence>
<protein>
    <submittedName>
        <fullName evidence="8">Response regulator transcription factor</fullName>
    </submittedName>
</protein>
<reference evidence="8" key="1">
    <citation type="submission" date="2022-03" db="EMBL/GenBank/DDBJ databases">
        <authorList>
            <person name="Woo C.Y."/>
        </authorList>
    </citation>
    <scope>NUCLEOTIDE SEQUENCE</scope>
    <source>
        <strain evidence="8">CYS-01</strain>
    </source>
</reference>
<feature type="domain" description="HTH luxR-type" evidence="6">
    <location>
        <begin position="153"/>
        <end position="218"/>
    </location>
</feature>
<comment type="caution">
    <text evidence="8">The sequence shown here is derived from an EMBL/GenBank/DDBJ whole genome shotgun (WGS) entry which is preliminary data.</text>
</comment>
<dbReference type="RefSeq" id="WP_243362590.1">
    <property type="nucleotide sequence ID" value="NZ_JALGBH010000002.1"/>
</dbReference>
<dbReference type="PRINTS" id="PR00038">
    <property type="entry name" value="HTHLUXR"/>
</dbReference>
<dbReference type="InterPro" id="IPR001789">
    <property type="entry name" value="Sig_transdc_resp-reg_receiver"/>
</dbReference>
<evidence type="ECO:0000256" key="2">
    <source>
        <dbReference type="ARBA" id="ARBA00023015"/>
    </source>
</evidence>
<dbReference type="InterPro" id="IPR011006">
    <property type="entry name" value="CheY-like_superfamily"/>
</dbReference>
<dbReference type="SUPFAM" id="SSF52172">
    <property type="entry name" value="CheY-like"/>
    <property type="match status" value="1"/>
</dbReference>
<keyword evidence="9" id="KW-1185">Reference proteome</keyword>
<dbReference type="CDD" id="cd17535">
    <property type="entry name" value="REC_NarL-like"/>
    <property type="match status" value="1"/>
</dbReference>
<dbReference type="Proteomes" id="UP001165460">
    <property type="component" value="Unassembled WGS sequence"/>
</dbReference>
<keyword evidence="4" id="KW-0804">Transcription</keyword>
<dbReference type="EMBL" id="JALGBH010000002">
    <property type="protein sequence ID" value="MCJ0743414.1"/>
    <property type="molecule type" value="Genomic_DNA"/>
</dbReference>
<proteinExistence type="predicted"/>
<evidence type="ECO:0000313" key="8">
    <source>
        <dbReference type="EMBL" id="MCJ0743414.1"/>
    </source>
</evidence>
<keyword evidence="2" id="KW-0805">Transcription regulation</keyword>
<dbReference type="InterPro" id="IPR000792">
    <property type="entry name" value="Tscrpt_reg_LuxR_C"/>
</dbReference>
<dbReference type="Gene3D" id="3.40.50.2300">
    <property type="match status" value="1"/>
</dbReference>
<evidence type="ECO:0000256" key="4">
    <source>
        <dbReference type="ARBA" id="ARBA00023163"/>
    </source>
</evidence>
<dbReference type="PROSITE" id="PS00622">
    <property type="entry name" value="HTH_LUXR_1"/>
    <property type="match status" value="1"/>
</dbReference>
<dbReference type="InterPro" id="IPR039420">
    <property type="entry name" value="WalR-like"/>
</dbReference>